<keyword evidence="1 2" id="KW-0732">Signal</keyword>
<accession>A0A090EY38</accession>
<dbReference type="NCBIfam" id="TIGR02995">
    <property type="entry name" value="ectoine_ehuB"/>
    <property type="match status" value="1"/>
</dbReference>
<reference evidence="5" key="1">
    <citation type="submission" date="2014-08" db="EMBL/GenBank/DDBJ databases">
        <authorList>
            <person name="Moulin L."/>
        </authorList>
    </citation>
    <scope>NUCLEOTIDE SEQUENCE [LARGE SCALE GENOMIC DNA]</scope>
</reference>
<sequence length="290" mass="30718">MKFRARSAAIGLACIAYAAIVGSVLPATAETTKERVLREGRIVIGIHNRAPWGYKKEETGELLGWHPDLLRAAFADLGVKQIDFQVTEFGALIPGLMAGRFDAVASGLSITPPRCQQVAFGAPDLRQDDAAIVLAGNPKAIHGYADLAKKSDTIMGGGRGSNVIQNAIAEGVPQDRILQFPDIETNIAALRAGRIDAAVFSSPTAIGLLAGKKSPDLERANPFTTDEKSISYVAIAFRKDDGDLRDLYNQGLAKVMSNGTIATIMARYGFGPTENVPPGLTTSQLCGAPN</sequence>
<dbReference type="SMART" id="SM00062">
    <property type="entry name" value="PBPb"/>
    <property type="match status" value="1"/>
</dbReference>
<dbReference type="GO" id="GO:0051470">
    <property type="term" value="P:ectoine transmembrane transport"/>
    <property type="evidence" value="ECO:0007669"/>
    <property type="project" value="InterPro"/>
</dbReference>
<feature type="signal peptide" evidence="2">
    <location>
        <begin position="1"/>
        <end position="18"/>
    </location>
</feature>
<dbReference type="EMBL" id="CCMZ01000003">
    <property type="protein sequence ID" value="CDX12018.1"/>
    <property type="molecule type" value="Genomic_DNA"/>
</dbReference>
<dbReference type="PANTHER" id="PTHR35936">
    <property type="entry name" value="MEMBRANE-BOUND LYTIC MUREIN TRANSGLYCOSYLASE F"/>
    <property type="match status" value="1"/>
</dbReference>
<evidence type="ECO:0000256" key="1">
    <source>
        <dbReference type="ARBA" id="ARBA00022729"/>
    </source>
</evidence>
<dbReference type="Gene3D" id="3.40.190.10">
    <property type="entry name" value="Periplasmic binding protein-like II"/>
    <property type="match status" value="2"/>
</dbReference>
<dbReference type="PANTHER" id="PTHR35936:SF17">
    <property type="entry name" value="ARGININE-BINDING EXTRACELLULAR PROTEIN ARTP"/>
    <property type="match status" value="1"/>
</dbReference>
<feature type="domain" description="Solute-binding protein family 3/N-terminal" evidence="3">
    <location>
        <begin position="41"/>
        <end position="272"/>
    </location>
</feature>
<dbReference type="InterPro" id="IPR014337">
    <property type="entry name" value="Ectoine_EhuB"/>
</dbReference>
<protein>
    <submittedName>
        <fullName evidence="4">Amino acid ABC transporte</fullName>
    </submittedName>
</protein>
<gene>
    <name evidence="4" type="ORF">MPL3356_110291</name>
</gene>
<evidence type="ECO:0000313" key="5">
    <source>
        <dbReference type="Proteomes" id="UP000045285"/>
    </source>
</evidence>
<dbReference type="AlphaFoldDB" id="A0A090EY38"/>
<dbReference type="SUPFAM" id="SSF53850">
    <property type="entry name" value="Periplasmic binding protein-like II"/>
    <property type="match status" value="1"/>
</dbReference>
<dbReference type="Pfam" id="PF00497">
    <property type="entry name" value="SBP_bac_3"/>
    <property type="match status" value="1"/>
</dbReference>
<dbReference type="GO" id="GO:0033294">
    <property type="term" value="F:ectoine binding"/>
    <property type="evidence" value="ECO:0007669"/>
    <property type="project" value="InterPro"/>
</dbReference>
<evidence type="ECO:0000256" key="2">
    <source>
        <dbReference type="SAM" id="SignalP"/>
    </source>
</evidence>
<proteinExistence type="predicted"/>
<name>A0A090EY38_MESPL</name>
<evidence type="ECO:0000259" key="3">
    <source>
        <dbReference type="SMART" id="SM00062"/>
    </source>
</evidence>
<organism evidence="4 5">
    <name type="scientific">Mesorhizobium plurifarium</name>
    <dbReference type="NCBI Taxonomy" id="69974"/>
    <lineage>
        <taxon>Bacteria</taxon>
        <taxon>Pseudomonadati</taxon>
        <taxon>Pseudomonadota</taxon>
        <taxon>Alphaproteobacteria</taxon>
        <taxon>Hyphomicrobiales</taxon>
        <taxon>Phyllobacteriaceae</taxon>
        <taxon>Mesorhizobium</taxon>
    </lineage>
</organism>
<keyword evidence="5" id="KW-1185">Reference proteome</keyword>
<evidence type="ECO:0000313" key="4">
    <source>
        <dbReference type="EMBL" id="CDX12018.1"/>
    </source>
</evidence>
<feature type="chain" id="PRO_5001855013" evidence="2">
    <location>
        <begin position="19"/>
        <end position="290"/>
    </location>
</feature>
<dbReference type="CDD" id="cd01002">
    <property type="entry name" value="PBP2_Ehub_like"/>
    <property type="match status" value="1"/>
</dbReference>
<dbReference type="InterPro" id="IPR001638">
    <property type="entry name" value="Solute-binding_3/MltF_N"/>
</dbReference>
<dbReference type="Proteomes" id="UP000045285">
    <property type="component" value="Unassembled WGS sequence"/>
</dbReference>